<keyword evidence="2" id="KW-1185">Reference proteome</keyword>
<sequence length="120" mass="13826">MQRAKKNITVVKFCVWLSKLLSPNIMRIFPLCGHSYNQNNLKKKSNALSSLANILRTPTTKNKPFHIQKCVILKYMPGSFMATESYNAVFQHYNLKGKGCEEMGLQKDTILFSPKHPYHH</sequence>
<proteinExistence type="predicted"/>
<dbReference type="EMBL" id="JARBHB010000009">
    <property type="protein sequence ID" value="KAJ8876190.1"/>
    <property type="molecule type" value="Genomic_DNA"/>
</dbReference>
<evidence type="ECO:0000313" key="2">
    <source>
        <dbReference type="Proteomes" id="UP001159363"/>
    </source>
</evidence>
<protein>
    <submittedName>
        <fullName evidence="1">Uncharacterized protein</fullName>
    </submittedName>
</protein>
<name>A0ABQ9GVY0_9NEOP</name>
<reference evidence="1 2" key="1">
    <citation type="submission" date="2023-02" db="EMBL/GenBank/DDBJ databases">
        <title>LHISI_Scaffold_Assembly.</title>
        <authorList>
            <person name="Stuart O.P."/>
            <person name="Cleave R."/>
            <person name="Magrath M.J.L."/>
            <person name="Mikheyev A.S."/>
        </authorList>
    </citation>
    <scope>NUCLEOTIDE SEQUENCE [LARGE SCALE GENOMIC DNA]</scope>
    <source>
        <strain evidence="1">Daus_M_001</strain>
        <tissue evidence="1">Leg muscle</tissue>
    </source>
</reference>
<dbReference type="Proteomes" id="UP001159363">
    <property type="component" value="Chromosome 8"/>
</dbReference>
<comment type="caution">
    <text evidence="1">The sequence shown here is derived from an EMBL/GenBank/DDBJ whole genome shotgun (WGS) entry which is preliminary data.</text>
</comment>
<gene>
    <name evidence="1" type="ORF">PR048_024099</name>
</gene>
<organism evidence="1 2">
    <name type="scientific">Dryococelus australis</name>
    <dbReference type="NCBI Taxonomy" id="614101"/>
    <lineage>
        <taxon>Eukaryota</taxon>
        <taxon>Metazoa</taxon>
        <taxon>Ecdysozoa</taxon>
        <taxon>Arthropoda</taxon>
        <taxon>Hexapoda</taxon>
        <taxon>Insecta</taxon>
        <taxon>Pterygota</taxon>
        <taxon>Neoptera</taxon>
        <taxon>Polyneoptera</taxon>
        <taxon>Phasmatodea</taxon>
        <taxon>Verophasmatodea</taxon>
        <taxon>Anareolatae</taxon>
        <taxon>Phasmatidae</taxon>
        <taxon>Eurycanthinae</taxon>
        <taxon>Dryococelus</taxon>
    </lineage>
</organism>
<evidence type="ECO:0000313" key="1">
    <source>
        <dbReference type="EMBL" id="KAJ8876190.1"/>
    </source>
</evidence>
<accession>A0ABQ9GVY0</accession>